<dbReference type="EMBL" id="PXNP01000104">
    <property type="protein sequence ID" value="PSF05120.1"/>
    <property type="molecule type" value="Genomic_DNA"/>
</dbReference>
<sequence>MSRDANKPIALVFSVVLALLAGCGTTGSMPSQQKQQATQVTGDLLTAVVANRDRQVLSLLSAGVAPDQPGASGETPLMLAAASGNRRIVRLLLAAGAKVNAVDKDGYSPVMHAAAQGHLSVVRALLAAGANVNVSQDGESLLMKVVGSGDLLTAEMLLAAGADVHYRGGQGVTALDIARTRGFQELEMLLRQAGAGR</sequence>
<proteinExistence type="predicted"/>
<dbReference type="PANTHER" id="PTHR24201">
    <property type="entry name" value="ANK_REP_REGION DOMAIN-CONTAINING PROTEIN"/>
    <property type="match status" value="1"/>
</dbReference>
<dbReference type="PRINTS" id="PR01415">
    <property type="entry name" value="ANKYRIN"/>
</dbReference>
<evidence type="ECO:0000256" key="2">
    <source>
        <dbReference type="ARBA" id="ARBA00023043"/>
    </source>
</evidence>
<dbReference type="RefSeq" id="WP_106764580.1">
    <property type="nucleotide sequence ID" value="NZ_PXNP01000104.1"/>
</dbReference>
<dbReference type="PROSITE" id="PS50088">
    <property type="entry name" value="ANK_REPEAT"/>
    <property type="match status" value="2"/>
</dbReference>
<feature type="repeat" description="ANK" evidence="3">
    <location>
        <begin position="72"/>
        <end position="104"/>
    </location>
</feature>
<dbReference type="OrthoDB" id="307920at2"/>
<dbReference type="PROSITE" id="PS50297">
    <property type="entry name" value="ANK_REP_REGION"/>
    <property type="match status" value="2"/>
</dbReference>
<accession>A0A2T1K4X5</accession>
<keyword evidence="5" id="KW-1185">Reference proteome</keyword>
<evidence type="ECO:0000313" key="4">
    <source>
        <dbReference type="EMBL" id="PSF05120.1"/>
    </source>
</evidence>
<comment type="caution">
    <text evidence="4">The sequence shown here is derived from an EMBL/GenBank/DDBJ whole genome shotgun (WGS) entry which is preliminary data.</text>
</comment>
<evidence type="ECO:0000313" key="5">
    <source>
        <dbReference type="Proteomes" id="UP000239866"/>
    </source>
</evidence>
<organism evidence="4 5">
    <name type="scientific">Marinobacter fuscus</name>
    <dbReference type="NCBI Taxonomy" id="2109942"/>
    <lineage>
        <taxon>Bacteria</taxon>
        <taxon>Pseudomonadati</taxon>
        <taxon>Pseudomonadota</taxon>
        <taxon>Gammaproteobacteria</taxon>
        <taxon>Pseudomonadales</taxon>
        <taxon>Marinobacteraceae</taxon>
        <taxon>Marinobacter</taxon>
    </lineage>
</organism>
<evidence type="ECO:0000256" key="1">
    <source>
        <dbReference type="ARBA" id="ARBA00022737"/>
    </source>
</evidence>
<dbReference type="InterPro" id="IPR002110">
    <property type="entry name" value="Ankyrin_rpt"/>
</dbReference>
<dbReference type="Proteomes" id="UP000239866">
    <property type="component" value="Unassembled WGS sequence"/>
</dbReference>
<dbReference type="InterPro" id="IPR036770">
    <property type="entry name" value="Ankyrin_rpt-contain_sf"/>
</dbReference>
<evidence type="ECO:0000256" key="3">
    <source>
        <dbReference type="PROSITE-ProRule" id="PRU00023"/>
    </source>
</evidence>
<reference evidence="4 5" key="1">
    <citation type="submission" date="2018-03" db="EMBL/GenBank/DDBJ databases">
        <title>Marinobacter brunus sp. nov., a marine bacterium of Gamma-proteobacteria isolated from the surface seawater of the South China Sea.</title>
        <authorList>
            <person name="Cheng H."/>
            <person name="Wu Y.-H."/>
            <person name="Xamxidin M."/>
            <person name="Xu X.-W."/>
        </authorList>
    </citation>
    <scope>NUCLEOTIDE SEQUENCE [LARGE SCALE GENOMIC DNA]</scope>
    <source>
        <strain evidence="4 5">NH169-3</strain>
    </source>
</reference>
<dbReference type="Gene3D" id="1.25.40.20">
    <property type="entry name" value="Ankyrin repeat-containing domain"/>
    <property type="match status" value="1"/>
</dbReference>
<protein>
    <submittedName>
        <fullName evidence="4">Uncharacterized protein</fullName>
    </submittedName>
</protein>
<dbReference type="PANTHER" id="PTHR24201:SF2">
    <property type="entry name" value="ANKYRIN REPEAT DOMAIN-CONTAINING PROTEIN 42"/>
    <property type="match status" value="1"/>
</dbReference>
<dbReference type="Pfam" id="PF12796">
    <property type="entry name" value="Ank_2"/>
    <property type="match status" value="1"/>
</dbReference>
<dbReference type="InterPro" id="IPR050776">
    <property type="entry name" value="Ank_Repeat/CDKN_Inhibitor"/>
</dbReference>
<dbReference type="SMART" id="SM00248">
    <property type="entry name" value="ANK"/>
    <property type="match status" value="3"/>
</dbReference>
<name>A0A2T1K4X5_9GAMM</name>
<dbReference type="PROSITE" id="PS51257">
    <property type="entry name" value="PROKAR_LIPOPROTEIN"/>
    <property type="match status" value="1"/>
</dbReference>
<keyword evidence="1" id="KW-0677">Repeat</keyword>
<feature type="repeat" description="ANK" evidence="3">
    <location>
        <begin position="105"/>
        <end position="137"/>
    </location>
</feature>
<dbReference type="SUPFAM" id="SSF48403">
    <property type="entry name" value="Ankyrin repeat"/>
    <property type="match status" value="1"/>
</dbReference>
<dbReference type="AlphaFoldDB" id="A0A2T1K4X5"/>
<keyword evidence="2 3" id="KW-0040">ANK repeat</keyword>
<gene>
    <name evidence="4" type="ORF">C7H09_16080</name>
</gene>